<organism evidence="3 4">
    <name type="scientific">Cynara cardunculus var. scolymus</name>
    <name type="common">Globe artichoke</name>
    <name type="synonym">Cynara scolymus</name>
    <dbReference type="NCBI Taxonomy" id="59895"/>
    <lineage>
        <taxon>Eukaryota</taxon>
        <taxon>Viridiplantae</taxon>
        <taxon>Streptophyta</taxon>
        <taxon>Embryophyta</taxon>
        <taxon>Tracheophyta</taxon>
        <taxon>Spermatophyta</taxon>
        <taxon>Magnoliopsida</taxon>
        <taxon>eudicotyledons</taxon>
        <taxon>Gunneridae</taxon>
        <taxon>Pentapetalae</taxon>
        <taxon>asterids</taxon>
        <taxon>campanulids</taxon>
        <taxon>Asterales</taxon>
        <taxon>Asteraceae</taxon>
        <taxon>Carduoideae</taxon>
        <taxon>Cardueae</taxon>
        <taxon>Carduinae</taxon>
        <taxon>Cynara</taxon>
    </lineage>
</organism>
<protein>
    <recommendedName>
        <fullName evidence="2">Protein ENHANCED DISEASE RESISTANCE 2 C-terminal domain-containing protein</fullName>
    </recommendedName>
</protein>
<dbReference type="OMA" id="CTHEPTH"/>
<comment type="caution">
    <text evidence="3">The sequence shown here is derived from an EMBL/GenBank/DDBJ whole genome shotgun (WGS) entry which is preliminary data.</text>
</comment>
<dbReference type="Proteomes" id="UP000243975">
    <property type="component" value="Unassembled WGS sequence"/>
</dbReference>
<dbReference type="Gramene" id="KVH92674">
    <property type="protein sequence ID" value="KVH92674"/>
    <property type="gene ID" value="Ccrd_005281"/>
</dbReference>
<keyword evidence="4" id="KW-1185">Reference proteome</keyword>
<accession>A0A103XL11</accession>
<dbReference type="STRING" id="59895.A0A103XL11"/>
<dbReference type="InterPro" id="IPR009769">
    <property type="entry name" value="EDR2_C"/>
</dbReference>
<gene>
    <name evidence="3" type="ORF">Ccrd_005281</name>
</gene>
<reference evidence="3 4" key="1">
    <citation type="journal article" date="2016" name="Sci. Rep.">
        <title>The genome sequence of the outbreeding globe artichoke constructed de novo incorporating a phase-aware low-pass sequencing strategy of F1 progeny.</title>
        <authorList>
            <person name="Scaglione D."/>
            <person name="Reyes-Chin-Wo S."/>
            <person name="Acquadro A."/>
            <person name="Froenicke L."/>
            <person name="Portis E."/>
            <person name="Beitel C."/>
            <person name="Tirone M."/>
            <person name="Mauro R."/>
            <person name="Lo Monaco A."/>
            <person name="Mauromicale G."/>
            <person name="Faccioli P."/>
            <person name="Cattivelli L."/>
            <person name="Rieseberg L."/>
            <person name="Michelmore R."/>
            <person name="Lanteri S."/>
        </authorList>
    </citation>
    <scope>NUCLEOTIDE SEQUENCE [LARGE SCALE GENOMIC DNA]</scope>
    <source>
        <strain evidence="3">2C</strain>
    </source>
</reference>
<evidence type="ECO:0000313" key="3">
    <source>
        <dbReference type="EMBL" id="KVH92674.1"/>
    </source>
</evidence>
<evidence type="ECO:0000256" key="1">
    <source>
        <dbReference type="SAM" id="MobiDB-lite"/>
    </source>
</evidence>
<evidence type="ECO:0000313" key="4">
    <source>
        <dbReference type="Proteomes" id="UP000243975"/>
    </source>
</evidence>
<dbReference type="PANTHER" id="PTHR31558:SF31">
    <property type="entry name" value="PROTEIN ENHANCED DISEASE RESISTANCE 2 C-TERMINAL DOMAIN-CONTAINING PROTEIN"/>
    <property type="match status" value="1"/>
</dbReference>
<dbReference type="AlphaFoldDB" id="A0A103XL11"/>
<dbReference type="EMBL" id="LEKV01004809">
    <property type="protein sequence ID" value="KVH92674.1"/>
    <property type="molecule type" value="Genomic_DNA"/>
</dbReference>
<sequence>MKKKNNDVGDRVAASDVQTTTNCMESVSSNSDCKPAQMEAPRSQADDPWFDSVSNVGDSNSDDDFISVHGDDDLQLEPNEEAVQDENMSSHFLENKFWDQESHESNAKIDNISAENTPIKGRVKQENSLFFLSSNGHELPYSGDDDDSTSYKLGRSYSSFNGDKDDKNEALILKPGVPQLFPSASFNDKITNTSNSGSLNQTNKLTVIRLVKRSPVDGEDPSGTCATEKFFYRPRAGLLIPCCTDEKPTPGCWSAIDPSNKSKRPAPSYCPYTAFGVDLFVCPKKINHIAKHIELPTLKGEGDLPPLLIVNIQLPSYSAQMFLGDSDGEGVSLSLIEDEMEMVKGFRKETIVPFRERLKIMVGVVNPDDLLSSSTERKLLHAYNEKPVLSRPQHSFYRAQKPEELPEKVLCCLRLNKIDFVNHGQIPTLVAADESC</sequence>
<feature type="compositionally biased region" description="Polar residues" evidence="1">
    <location>
        <begin position="16"/>
        <end position="32"/>
    </location>
</feature>
<name>A0A103XL11_CYNCS</name>
<proteinExistence type="predicted"/>
<feature type="region of interest" description="Disordered" evidence="1">
    <location>
        <begin position="1"/>
        <end position="71"/>
    </location>
</feature>
<feature type="compositionally biased region" description="Basic and acidic residues" evidence="1">
    <location>
        <begin position="1"/>
        <end position="10"/>
    </location>
</feature>
<feature type="domain" description="Protein ENHANCED DISEASE RESISTANCE 2 C-terminal" evidence="2">
    <location>
        <begin position="260"/>
        <end position="391"/>
    </location>
</feature>
<evidence type="ECO:0000259" key="2">
    <source>
        <dbReference type="Pfam" id="PF07059"/>
    </source>
</evidence>
<dbReference type="Pfam" id="PF07059">
    <property type="entry name" value="EDR2_C"/>
    <property type="match status" value="1"/>
</dbReference>
<dbReference type="PANTHER" id="PTHR31558">
    <property type="entry name" value="CW14 PROTEIN"/>
    <property type="match status" value="1"/>
</dbReference>